<organism evidence="2 3">
    <name type="scientific">Haemonchus contortus</name>
    <name type="common">Barber pole worm</name>
    <dbReference type="NCBI Taxonomy" id="6289"/>
    <lineage>
        <taxon>Eukaryota</taxon>
        <taxon>Metazoa</taxon>
        <taxon>Ecdysozoa</taxon>
        <taxon>Nematoda</taxon>
        <taxon>Chromadorea</taxon>
        <taxon>Rhabditida</taxon>
        <taxon>Rhabditina</taxon>
        <taxon>Rhabditomorpha</taxon>
        <taxon>Strongyloidea</taxon>
        <taxon>Trichostrongylidae</taxon>
        <taxon>Haemonchus</taxon>
    </lineage>
</organism>
<dbReference type="AlphaFoldDB" id="A0A7I4YKD4"/>
<evidence type="ECO:0000313" key="2">
    <source>
        <dbReference type="Proteomes" id="UP000025227"/>
    </source>
</evidence>
<proteinExistence type="predicted"/>
<dbReference type="Proteomes" id="UP000025227">
    <property type="component" value="Unplaced"/>
</dbReference>
<accession>A0A7I4YKD4</accession>
<feature type="region of interest" description="Disordered" evidence="1">
    <location>
        <begin position="80"/>
        <end position="165"/>
    </location>
</feature>
<reference evidence="3" key="1">
    <citation type="submission" date="2020-12" db="UniProtKB">
        <authorList>
            <consortium name="WormBaseParasite"/>
        </authorList>
    </citation>
    <scope>IDENTIFICATION</scope>
    <source>
        <strain evidence="3">MHco3</strain>
    </source>
</reference>
<feature type="compositionally biased region" description="Low complexity" evidence="1">
    <location>
        <begin position="86"/>
        <end position="95"/>
    </location>
</feature>
<evidence type="ECO:0000313" key="3">
    <source>
        <dbReference type="WBParaSite" id="HCON_00113170-00001"/>
    </source>
</evidence>
<feature type="compositionally biased region" description="Low complexity" evidence="1">
    <location>
        <begin position="123"/>
        <end position="159"/>
    </location>
</feature>
<protein>
    <submittedName>
        <fullName evidence="3">Uncharacterized protein</fullName>
    </submittedName>
</protein>
<name>A0A7I4YKD4_HAECO</name>
<dbReference type="WBParaSite" id="HCON_00113170-00001">
    <property type="protein sequence ID" value="HCON_00113170-00001"/>
    <property type="gene ID" value="HCON_00113170"/>
</dbReference>
<keyword evidence="2" id="KW-1185">Reference proteome</keyword>
<sequence length="165" mass="18271">MSYRSFGEGAHGEEHAESQIYVFRGQQPPPQLVDLLAYYDVRWADLQEAAAAVNAAAVNAAVAEARRVLATLMDIHRSHLRESQFPEEQQGQFEQYRGTSHPPLEQRDQAQSSQQQQRERRPSSTSQSRTASPQSRASAPPPAQAAGAQLSAQLQQRARISPARP</sequence>
<evidence type="ECO:0000256" key="1">
    <source>
        <dbReference type="SAM" id="MobiDB-lite"/>
    </source>
</evidence>